<dbReference type="SMART" id="SM00980">
    <property type="entry name" value="THAP"/>
    <property type="match status" value="1"/>
</dbReference>
<keyword evidence="4" id="KW-0238">DNA-binding</keyword>
<dbReference type="AlphaFoldDB" id="A0A3B0K0A7"/>
<evidence type="ECO:0000256" key="4">
    <source>
        <dbReference type="ARBA" id="ARBA00023125"/>
    </source>
</evidence>
<evidence type="ECO:0000256" key="3">
    <source>
        <dbReference type="ARBA" id="ARBA00022833"/>
    </source>
</evidence>
<dbReference type="SMART" id="SM00692">
    <property type="entry name" value="DM3"/>
    <property type="match status" value="1"/>
</dbReference>
<evidence type="ECO:0000259" key="7">
    <source>
        <dbReference type="SMART" id="SM00980"/>
    </source>
</evidence>
<keyword evidence="2" id="KW-0863">Zinc-finger</keyword>
<proteinExistence type="predicted"/>
<organism evidence="8 9">
    <name type="scientific">Drosophila guanche</name>
    <name type="common">Fruit fly</name>
    <dbReference type="NCBI Taxonomy" id="7266"/>
    <lineage>
        <taxon>Eukaryota</taxon>
        <taxon>Metazoa</taxon>
        <taxon>Ecdysozoa</taxon>
        <taxon>Arthropoda</taxon>
        <taxon>Hexapoda</taxon>
        <taxon>Insecta</taxon>
        <taxon>Pterygota</taxon>
        <taxon>Neoptera</taxon>
        <taxon>Endopterygota</taxon>
        <taxon>Diptera</taxon>
        <taxon>Brachycera</taxon>
        <taxon>Muscomorpha</taxon>
        <taxon>Ephydroidea</taxon>
        <taxon>Drosophilidae</taxon>
        <taxon>Drosophila</taxon>
        <taxon>Sophophora</taxon>
    </lineage>
</organism>
<evidence type="ECO:0000256" key="1">
    <source>
        <dbReference type="ARBA" id="ARBA00022723"/>
    </source>
</evidence>
<keyword evidence="9" id="KW-1185">Reference proteome</keyword>
<gene>
    <name evidence="8" type="ORF">DGUA_6G011825</name>
</gene>
<evidence type="ECO:0000256" key="5">
    <source>
        <dbReference type="SAM" id="Coils"/>
    </source>
</evidence>
<keyword evidence="5" id="KW-0175">Coiled coil</keyword>
<feature type="domain" description="THAP-type" evidence="6">
    <location>
        <begin position="16"/>
        <end position="71"/>
    </location>
</feature>
<dbReference type="EMBL" id="OUUW01000004">
    <property type="protein sequence ID" value="SPP79046.1"/>
    <property type="molecule type" value="Genomic_DNA"/>
</dbReference>
<dbReference type="GO" id="GO:0003677">
    <property type="term" value="F:DNA binding"/>
    <property type="evidence" value="ECO:0007669"/>
    <property type="project" value="UniProtKB-KW"/>
</dbReference>
<evidence type="ECO:0000313" key="8">
    <source>
        <dbReference type="EMBL" id="SPP79046.1"/>
    </source>
</evidence>
<dbReference type="OrthoDB" id="7857869at2759"/>
<dbReference type="SUPFAM" id="SSF57716">
    <property type="entry name" value="Glucocorticoid receptor-like (DNA-binding domain)"/>
    <property type="match status" value="1"/>
</dbReference>
<sequence>MFPCLVKGCPSHERSYQVPVGNRKFWLANLGILWVNSRHRICAKHFREECFLNRGKLRVGSLPTENLGREALYQPEFSRHQKRNIEQIKMIKSKDPMTADSLEKEAGSELETYLIEDRLSDEVEDLASDSMDADTPSQSELILYLQQRNNELQAEAECLRAENIKLRRENTSLKRSFEMHNCLFE</sequence>
<keyword evidence="3" id="KW-0862">Zinc</keyword>
<keyword evidence="1" id="KW-0479">Metal-binding</keyword>
<dbReference type="Proteomes" id="UP000268350">
    <property type="component" value="Unassembled WGS sequence"/>
</dbReference>
<dbReference type="InterPro" id="IPR006612">
    <property type="entry name" value="THAP_Znf"/>
</dbReference>
<feature type="domain" description="THAP-type" evidence="7">
    <location>
        <begin position="2"/>
        <end position="72"/>
    </location>
</feature>
<evidence type="ECO:0000313" key="9">
    <source>
        <dbReference type="Proteomes" id="UP000268350"/>
    </source>
</evidence>
<name>A0A3B0K0A7_DROGU</name>
<protein>
    <recommendedName>
        <fullName evidence="6 7">THAP-type domain-containing protein</fullName>
    </recommendedName>
</protein>
<evidence type="ECO:0000256" key="2">
    <source>
        <dbReference type="ARBA" id="ARBA00022771"/>
    </source>
</evidence>
<dbReference type="Pfam" id="PF05485">
    <property type="entry name" value="THAP"/>
    <property type="match status" value="1"/>
</dbReference>
<dbReference type="GO" id="GO:0008270">
    <property type="term" value="F:zinc ion binding"/>
    <property type="evidence" value="ECO:0007669"/>
    <property type="project" value="UniProtKB-KW"/>
</dbReference>
<reference evidence="9" key="1">
    <citation type="submission" date="2018-01" db="EMBL/GenBank/DDBJ databases">
        <authorList>
            <person name="Alioto T."/>
            <person name="Alioto T."/>
        </authorList>
    </citation>
    <scope>NUCLEOTIDE SEQUENCE [LARGE SCALE GENOMIC DNA]</scope>
</reference>
<feature type="coiled-coil region" evidence="5">
    <location>
        <begin position="142"/>
        <end position="176"/>
    </location>
</feature>
<evidence type="ECO:0000259" key="6">
    <source>
        <dbReference type="SMART" id="SM00692"/>
    </source>
</evidence>
<accession>A0A3B0K0A7</accession>